<dbReference type="EMBL" id="OV696701">
    <property type="protein sequence ID" value="CAH1247985.1"/>
    <property type="molecule type" value="Genomic_DNA"/>
</dbReference>
<dbReference type="Pfam" id="PF10162">
    <property type="entry name" value="G8"/>
    <property type="match status" value="1"/>
</dbReference>
<evidence type="ECO:0000313" key="4">
    <source>
        <dbReference type="Proteomes" id="UP000838412"/>
    </source>
</evidence>
<feature type="region of interest" description="Disordered" evidence="1">
    <location>
        <begin position="23"/>
        <end position="47"/>
    </location>
</feature>
<dbReference type="AlphaFoldDB" id="A0A8J9Z6D1"/>
<dbReference type="PANTHER" id="PTHR15535:SF17">
    <property type="entry name" value="TRANSMEMBRANE PROTEIN"/>
    <property type="match status" value="1"/>
</dbReference>
<gene>
    <name evidence="3" type="primary">TMEM2</name>
    <name evidence="3" type="ORF">BLAG_LOCUS9492</name>
</gene>
<dbReference type="PROSITE" id="PS51484">
    <property type="entry name" value="G8"/>
    <property type="match status" value="1"/>
</dbReference>
<dbReference type="PANTHER" id="PTHR15535">
    <property type="entry name" value="TRANSMEMBRANE PROTEIN 2-RELATED"/>
    <property type="match status" value="1"/>
</dbReference>
<protein>
    <submittedName>
        <fullName evidence="3">TMEM2 protein</fullName>
    </submittedName>
</protein>
<dbReference type="OrthoDB" id="120976at2759"/>
<evidence type="ECO:0000256" key="1">
    <source>
        <dbReference type="SAM" id="MobiDB-lite"/>
    </source>
</evidence>
<name>A0A8J9Z6D1_BRALA</name>
<evidence type="ECO:0000313" key="3">
    <source>
        <dbReference type="EMBL" id="CAH1247985.1"/>
    </source>
</evidence>
<organism evidence="3 4">
    <name type="scientific">Branchiostoma lanceolatum</name>
    <name type="common">Common lancelet</name>
    <name type="synonym">Amphioxus lanceolatum</name>
    <dbReference type="NCBI Taxonomy" id="7740"/>
    <lineage>
        <taxon>Eukaryota</taxon>
        <taxon>Metazoa</taxon>
        <taxon>Chordata</taxon>
        <taxon>Cephalochordata</taxon>
        <taxon>Leptocardii</taxon>
        <taxon>Amphioxiformes</taxon>
        <taxon>Branchiostomatidae</taxon>
        <taxon>Branchiostoma</taxon>
    </lineage>
</organism>
<dbReference type="Proteomes" id="UP000838412">
    <property type="component" value="Chromosome 16"/>
</dbReference>
<dbReference type="InterPro" id="IPR019316">
    <property type="entry name" value="G8_domain"/>
</dbReference>
<accession>A0A8J9Z6D1</accession>
<sequence>MEAVCLRSPETSAAPACTAHHALPEGAEAPPGGQSRHDTNGTSSRTQSCSEMAAFGTIVALLGMLDVAFGYVGCPDADASLTPWDPGHDETARVVISAGQNYLLVGSATFESLEITGGRLVFADSGTDITLRTRSILVGAAGELHIGSESCRYRSKATVVLFGRSDEGEETPNFGRKFIGVEAGGTLEIHGQRKLSWTQLTKTVGAAHFFLH</sequence>
<proteinExistence type="predicted"/>
<evidence type="ECO:0000259" key="2">
    <source>
        <dbReference type="PROSITE" id="PS51484"/>
    </source>
</evidence>
<reference evidence="3" key="1">
    <citation type="submission" date="2022-01" db="EMBL/GenBank/DDBJ databases">
        <authorList>
            <person name="Braso-Vives M."/>
        </authorList>
    </citation>
    <scope>NUCLEOTIDE SEQUENCE</scope>
</reference>
<feature type="domain" description="G8" evidence="2">
    <location>
        <begin position="82"/>
        <end position="202"/>
    </location>
</feature>
<dbReference type="SMART" id="SM01225">
    <property type="entry name" value="G8"/>
    <property type="match status" value="1"/>
</dbReference>
<keyword evidence="4" id="KW-1185">Reference proteome</keyword>
<dbReference type="InterPro" id="IPR052252">
    <property type="entry name" value="CEMIP/CEMIP2"/>
</dbReference>